<evidence type="ECO:0000256" key="1">
    <source>
        <dbReference type="ARBA" id="ARBA00006525"/>
    </source>
</evidence>
<evidence type="ECO:0000313" key="5">
    <source>
        <dbReference type="Proteomes" id="UP000054715"/>
    </source>
</evidence>
<feature type="domain" description="DprA winged helix" evidence="3">
    <location>
        <begin position="296"/>
        <end position="352"/>
    </location>
</feature>
<dbReference type="OrthoDB" id="9785707at2"/>
<dbReference type="Proteomes" id="UP000054715">
    <property type="component" value="Unassembled WGS sequence"/>
</dbReference>
<comment type="similarity">
    <text evidence="1">Belongs to the DprA/Smf family.</text>
</comment>
<dbReference type="AlphaFoldDB" id="A0A0W0UIG7"/>
<dbReference type="InterPro" id="IPR036388">
    <property type="entry name" value="WH-like_DNA-bd_sf"/>
</dbReference>
<dbReference type="InterPro" id="IPR010994">
    <property type="entry name" value="RuvA_2-like"/>
</dbReference>
<dbReference type="InterPro" id="IPR057666">
    <property type="entry name" value="DrpA_SLOG"/>
</dbReference>
<dbReference type="PATRIC" id="fig|455.5.peg.1654"/>
<name>A0A0W0UIG7_9GAMM</name>
<dbReference type="STRING" id="455.Ljam_1564"/>
<sequence>MENKSYLLALNKIPSIGPRTIAKLLQKWPNLEELFCLTQQQMEQAGLSPRMAQSIKSFNFKEIEADLHWSEKNHHYLISIEEAHYPALLKEIADPPMIIYARGDLACFKQPAIAIVGSRKPSVTGCETAHRFAMELATYPLTIVSGLALGIDAQAHEGCLQAKGKTVAVLGTGIDCLYPRQHQLLAEKIAHTGLLLSEFPLKTPPIAGHFPRRNRIISGLSLATLVVEAAVQSGSLITARFALEQNRDVLAVPGSILNPQARGCHYLLQQGAKLVTSIQDILEELNLDSKQVNQTNATLSLATDNKNLVKCIGFEITTVDQIMARSGLGIEEVVSSLATLELKGLVKAIPGGYMRCA</sequence>
<dbReference type="PANTHER" id="PTHR43022:SF1">
    <property type="entry name" value="PROTEIN SMF"/>
    <property type="match status" value="1"/>
</dbReference>
<dbReference type="Gene3D" id="3.40.50.450">
    <property type="match status" value="1"/>
</dbReference>
<dbReference type="EMBL" id="LNYG01000013">
    <property type="protein sequence ID" value="KTD07369.1"/>
    <property type="molecule type" value="Genomic_DNA"/>
</dbReference>
<dbReference type="InterPro" id="IPR003488">
    <property type="entry name" value="DprA"/>
</dbReference>
<reference evidence="4 5" key="1">
    <citation type="submission" date="2015-11" db="EMBL/GenBank/DDBJ databases">
        <title>Genomic analysis of 38 Legionella species identifies large and diverse effector repertoires.</title>
        <authorList>
            <person name="Burstein D."/>
            <person name="Amaro F."/>
            <person name="Zusman T."/>
            <person name="Lifshitz Z."/>
            <person name="Cohen O."/>
            <person name="Gilbert J.A."/>
            <person name="Pupko T."/>
            <person name="Shuman H.A."/>
            <person name="Segal G."/>
        </authorList>
    </citation>
    <scope>NUCLEOTIDE SEQUENCE [LARGE SCALE GENOMIC DNA]</scope>
    <source>
        <strain evidence="4 5">JA-26-G1-E2</strain>
    </source>
</reference>
<comment type="caution">
    <text evidence="4">The sequence shown here is derived from an EMBL/GenBank/DDBJ whole genome shotgun (WGS) entry which is preliminary data.</text>
</comment>
<dbReference type="SUPFAM" id="SSF47781">
    <property type="entry name" value="RuvA domain 2-like"/>
    <property type="match status" value="1"/>
</dbReference>
<dbReference type="InterPro" id="IPR041614">
    <property type="entry name" value="DprA_WH"/>
</dbReference>
<dbReference type="Pfam" id="PF17782">
    <property type="entry name" value="WHD_DprA"/>
    <property type="match status" value="1"/>
</dbReference>
<gene>
    <name evidence="4" type="primary">smf</name>
    <name evidence="4" type="ORF">Ljam_1564</name>
</gene>
<organism evidence="4 5">
    <name type="scientific">Legionella jamestowniensis</name>
    <dbReference type="NCBI Taxonomy" id="455"/>
    <lineage>
        <taxon>Bacteria</taxon>
        <taxon>Pseudomonadati</taxon>
        <taxon>Pseudomonadota</taxon>
        <taxon>Gammaproteobacteria</taxon>
        <taxon>Legionellales</taxon>
        <taxon>Legionellaceae</taxon>
        <taxon>Legionella</taxon>
    </lineage>
</organism>
<proteinExistence type="inferred from homology"/>
<dbReference type="NCBIfam" id="TIGR00732">
    <property type="entry name" value="dprA"/>
    <property type="match status" value="1"/>
</dbReference>
<evidence type="ECO:0000259" key="3">
    <source>
        <dbReference type="Pfam" id="PF17782"/>
    </source>
</evidence>
<feature type="domain" description="Smf/DprA SLOG" evidence="2">
    <location>
        <begin position="77"/>
        <end position="285"/>
    </location>
</feature>
<evidence type="ECO:0000313" key="4">
    <source>
        <dbReference type="EMBL" id="KTD07369.1"/>
    </source>
</evidence>
<dbReference type="Gene3D" id="1.10.10.10">
    <property type="entry name" value="Winged helix-like DNA-binding domain superfamily/Winged helix DNA-binding domain"/>
    <property type="match status" value="1"/>
</dbReference>
<dbReference type="SUPFAM" id="SSF102405">
    <property type="entry name" value="MCP/YpsA-like"/>
    <property type="match status" value="1"/>
</dbReference>
<dbReference type="PANTHER" id="PTHR43022">
    <property type="entry name" value="PROTEIN SMF"/>
    <property type="match status" value="1"/>
</dbReference>
<dbReference type="Pfam" id="PF02481">
    <property type="entry name" value="DNA_processg_A"/>
    <property type="match status" value="1"/>
</dbReference>
<dbReference type="RefSeq" id="WP_058449496.1">
    <property type="nucleotide sequence ID" value="NZ_CAAAJF010000005.1"/>
</dbReference>
<accession>A0A0W0UIG7</accession>
<dbReference type="GO" id="GO:0009294">
    <property type="term" value="P:DNA-mediated transformation"/>
    <property type="evidence" value="ECO:0007669"/>
    <property type="project" value="InterPro"/>
</dbReference>
<protein>
    <submittedName>
        <fullName evidence="4">Protein smf</fullName>
    </submittedName>
</protein>
<evidence type="ECO:0000259" key="2">
    <source>
        <dbReference type="Pfam" id="PF02481"/>
    </source>
</evidence>